<dbReference type="SUPFAM" id="SSF56935">
    <property type="entry name" value="Porins"/>
    <property type="match status" value="1"/>
</dbReference>
<dbReference type="Pfam" id="PF09411">
    <property type="entry name" value="PagL"/>
    <property type="match status" value="1"/>
</dbReference>
<proteinExistence type="predicted"/>
<evidence type="ECO:0000313" key="2">
    <source>
        <dbReference type="EMBL" id="GLK52128.1"/>
    </source>
</evidence>
<reference evidence="2" key="1">
    <citation type="journal article" date="2014" name="Int. J. Syst. Evol. Microbiol.">
        <title>Complete genome sequence of Corynebacterium casei LMG S-19264T (=DSM 44701T), isolated from a smear-ripened cheese.</title>
        <authorList>
            <consortium name="US DOE Joint Genome Institute (JGI-PGF)"/>
            <person name="Walter F."/>
            <person name="Albersmeier A."/>
            <person name="Kalinowski J."/>
            <person name="Ruckert C."/>
        </authorList>
    </citation>
    <scope>NUCLEOTIDE SEQUENCE</scope>
    <source>
        <strain evidence="2">VKM B-1513</strain>
    </source>
</reference>
<evidence type="ECO:0008006" key="4">
    <source>
        <dbReference type="Google" id="ProtNLM"/>
    </source>
</evidence>
<dbReference type="EMBL" id="BSFE01000003">
    <property type="protein sequence ID" value="GLK52128.1"/>
    <property type="molecule type" value="Genomic_DNA"/>
</dbReference>
<keyword evidence="3" id="KW-1185">Reference proteome</keyword>
<name>A0A9W6IKV3_9PROT</name>
<feature type="chain" id="PRO_5040986417" description="Lipid A 3-O-deacylase (PagL)" evidence="1">
    <location>
        <begin position="21"/>
        <end position="190"/>
    </location>
</feature>
<dbReference type="RefSeq" id="WP_271186492.1">
    <property type="nucleotide sequence ID" value="NZ_BSFE01000003.1"/>
</dbReference>
<feature type="signal peptide" evidence="1">
    <location>
        <begin position="1"/>
        <end position="20"/>
    </location>
</feature>
<keyword evidence="1" id="KW-0732">Signal</keyword>
<dbReference type="AlphaFoldDB" id="A0A9W6IKV3"/>
<accession>A0A9W6IKV3</accession>
<dbReference type="Gene3D" id="2.40.160.20">
    <property type="match status" value="1"/>
</dbReference>
<evidence type="ECO:0000256" key="1">
    <source>
        <dbReference type="SAM" id="SignalP"/>
    </source>
</evidence>
<reference evidence="2" key="2">
    <citation type="submission" date="2023-01" db="EMBL/GenBank/DDBJ databases">
        <authorList>
            <person name="Sun Q."/>
            <person name="Evtushenko L."/>
        </authorList>
    </citation>
    <scope>NUCLEOTIDE SEQUENCE</scope>
    <source>
        <strain evidence="2">VKM B-1513</strain>
    </source>
</reference>
<gene>
    <name evidence="2" type="ORF">GCM10017621_16360</name>
</gene>
<sequence>MTRLGLAALAAACLAAPAIADDERGTEIRLGVTAHDLADHVEDGPNITVDALFASPDFLEAIWSPRPYLYGSFNTNGLTNFGATGLAWNWAFSENWNFEFRTGLSYNDGVEDIDPNSPPDDPTRIRLATTRSLMGNEILFHNAIGLDYDLNDHWSVGAYYEHISHGQILASGRNQALDNAGIRVGYRWGR</sequence>
<protein>
    <recommendedName>
        <fullName evidence="4">Lipid A 3-O-deacylase (PagL)</fullName>
    </recommendedName>
</protein>
<evidence type="ECO:0000313" key="3">
    <source>
        <dbReference type="Proteomes" id="UP001143486"/>
    </source>
</evidence>
<dbReference type="Proteomes" id="UP001143486">
    <property type="component" value="Unassembled WGS sequence"/>
</dbReference>
<organism evidence="2 3">
    <name type="scientific">Maricaulis virginensis</name>
    <dbReference type="NCBI Taxonomy" id="144022"/>
    <lineage>
        <taxon>Bacteria</taxon>
        <taxon>Pseudomonadati</taxon>
        <taxon>Pseudomonadota</taxon>
        <taxon>Alphaproteobacteria</taxon>
        <taxon>Maricaulales</taxon>
        <taxon>Maricaulaceae</taxon>
        <taxon>Maricaulis</taxon>
    </lineage>
</organism>
<dbReference type="InterPro" id="IPR018550">
    <property type="entry name" value="Lipid-A_deacylase-rel"/>
</dbReference>
<comment type="caution">
    <text evidence="2">The sequence shown here is derived from an EMBL/GenBank/DDBJ whole genome shotgun (WGS) entry which is preliminary data.</text>
</comment>